<keyword evidence="2" id="KW-1185">Reference proteome</keyword>
<reference evidence="1" key="3">
    <citation type="journal article" date="2017" name="Nature">
        <title>Genome sequence of the progenitor of the wheat D genome Aegilops tauschii.</title>
        <authorList>
            <person name="Luo M.C."/>
            <person name="Gu Y.Q."/>
            <person name="Puiu D."/>
            <person name="Wang H."/>
            <person name="Twardziok S.O."/>
            <person name="Deal K.R."/>
            <person name="Huo N."/>
            <person name="Zhu T."/>
            <person name="Wang L."/>
            <person name="Wang Y."/>
            <person name="McGuire P.E."/>
            <person name="Liu S."/>
            <person name="Long H."/>
            <person name="Ramasamy R.K."/>
            <person name="Rodriguez J.C."/>
            <person name="Van S.L."/>
            <person name="Yuan L."/>
            <person name="Wang Z."/>
            <person name="Xia Z."/>
            <person name="Xiao L."/>
            <person name="Anderson O.D."/>
            <person name="Ouyang S."/>
            <person name="Liang Y."/>
            <person name="Zimin A.V."/>
            <person name="Pertea G."/>
            <person name="Qi P."/>
            <person name="Bennetzen J.L."/>
            <person name="Dai X."/>
            <person name="Dawson M.W."/>
            <person name="Muller H.G."/>
            <person name="Kugler K."/>
            <person name="Rivarola-Duarte L."/>
            <person name="Spannagl M."/>
            <person name="Mayer K.F.X."/>
            <person name="Lu F.H."/>
            <person name="Bevan M.W."/>
            <person name="Leroy P."/>
            <person name="Li P."/>
            <person name="You F.M."/>
            <person name="Sun Q."/>
            <person name="Liu Z."/>
            <person name="Lyons E."/>
            <person name="Wicker T."/>
            <person name="Salzberg S.L."/>
            <person name="Devos K.M."/>
            <person name="Dvorak J."/>
        </authorList>
    </citation>
    <scope>NUCLEOTIDE SEQUENCE [LARGE SCALE GENOMIC DNA]</scope>
    <source>
        <strain evidence="1">cv. AL8/78</strain>
    </source>
</reference>
<dbReference type="Gramene" id="AET5Gv20256700.18">
    <property type="protein sequence ID" value="AET5Gv20256700.18"/>
    <property type="gene ID" value="AET5Gv20256700"/>
</dbReference>
<reference evidence="2" key="2">
    <citation type="journal article" date="2017" name="Nat. Plants">
        <title>The Aegilops tauschii genome reveals multiple impacts of transposons.</title>
        <authorList>
            <person name="Zhao G."/>
            <person name="Zou C."/>
            <person name="Li K."/>
            <person name="Wang K."/>
            <person name="Li T."/>
            <person name="Gao L."/>
            <person name="Zhang X."/>
            <person name="Wang H."/>
            <person name="Yang Z."/>
            <person name="Liu X."/>
            <person name="Jiang W."/>
            <person name="Mao L."/>
            <person name="Kong X."/>
            <person name="Jiao Y."/>
            <person name="Jia J."/>
        </authorList>
    </citation>
    <scope>NUCLEOTIDE SEQUENCE [LARGE SCALE GENOMIC DNA]</scope>
    <source>
        <strain evidence="2">cv. AL8/78</strain>
    </source>
</reference>
<sequence>MMNYCCYVKLLLLPAATTALLFLLMYSITTAGVCQIAAAMKQSESHCCYSI</sequence>
<reference evidence="2" key="1">
    <citation type="journal article" date="2014" name="Science">
        <title>Ancient hybridizations among the ancestral genomes of bread wheat.</title>
        <authorList>
            <consortium name="International Wheat Genome Sequencing Consortium,"/>
            <person name="Marcussen T."/>
            <person name="Sandve S.R."/>
            <person name="Heier L."/>
            <person name="Spannagl M."/>
            <person name="Pfeifer M."/>
            <person name="Jakobsen K.S."/>
            <person name="Wulff B.B."/>
            <person name="Steuernagel B."/>
            <person name="Mayer K.F."/>
            <person name="Olsen O.A."/>
        </authorList>
    </citation>
    <scope>NUCLEOTIDE SEQUENCE [LARGE SCALE GENOMIC DNA]</scope>
    <source>
        <strain evidence="2">cv. AL8/78</strain>
    </source>
</reference>
<evidence type="ECO:0000313" key="1">
    <source>
        <dbReference type="EnsemblPlants" id="AET5Gv20256700.18"/>
    </source>
</evidence>
<evidence type="ECO:0000313" key="2">
    <source>
        <dbReference type="Proteomes" id="UP000015105"/>
    </source>
</evidence>
<dbReference type="EnsemblPlants" id="AET5Gv20256700.18">
    <property type="protein sequence ID" value="AET5Gv20256700.18"/>
    <property type="gene ID" value="AET5Gv20256700"/>
</dbReference>
<name>A0A453K1D8_AEGTS</name>
<dbReference type="Proteomes" id="UP000015105">
    <property type="component" value="Chromosome 5D"/>
</dbReference>
<organism evidence="1 2">
    <name type="scientific">Aegilops tauschii subsp. strangulata</name>
    <name type="common">Goatgrass</name>
    <dbReference type="NCBI Taxonomy" id="200361"/>
    <lineage>
        <taxon>Eukaryota</taxon>
        <taxon>Viridiplantae</taxon>
        <taxon>Streptophyta</taxon>
        <taxon>Embryophyta</taxon>
        <taxon>Tracheophyta</taxon>
        <taxon>Spermatophyta</taxon>
        <taxon>Magnoliopsida</taxon>
        <taxon>Liliopsida</taxon>
        <taxon>Poales</taxon>
        <taxon>Poaceae</taxon>
        <taxon>BOP clade</taxon>
        <taxon>Pooideae</taxon>
        <taxon>Triticodae</taxon>
        <taxon>Triticeae</taxon>
        <taxon>Triticinae</taxon>
        <taxon>Aegilops</taxon>
    </lineage>
</organism>
<reference evidence="1" key="4">
    <citation type="submission" date="2019-03" db="UniProtKB">
        <authorList>
            <consortium name="EnsemblPlants"/>
        </authorList>
    </citation>
    <scope>IDENTIFICATION</scope>
</reference>
<proteinExistence type="predicted"/>
<dbReference type="AlphaFoldDB" id="A0A453K1D8"/>
<accession>A0A453K1D8</accession>
<protein>
    <submittedName>
        <fullName evidence="1">Uncharacterized protein</fullName>
    </submittedName>
</protein>
<reference evidence="1" key="5">
    <citation type="journal article" date="2021" name="G3 (Bethesda)">
        <title>Aegilops tauschii genome assembly Aet v5.0 features greater sequence contiguity and improved annotation.</title>
        <authorList>
            <person name="Wang L."/>
            <person name="Zhu T."/>
            <person name="Rodriguez J.C."/>
            <person name="Deal K.R."/>
            <person name="Dubcovsky J."/>
            <person name="McGuire P.E."/>
            <person name="Lux T."/>
            <person name="Spannagl M."/>
            <person name="Mayer K.F.X."/>
            <person name="Baldrich P."/>
            <person name="Meyers B.C."/>
            <person name="Huo N."/>
            <person name="Gu Y.Q."/>
            <person name="Zhou H."/>
            <person name="Devos K.M."/>
            <person name="Bennetzen J.L."/>
            <person name="Unver T."/>
            <person name="Budak H."/>
            <person name="Gulick P.J."/>
            <person name="Galiba G."/>
            <person name="Kalapos B."/>
            <person name="Nelson D.R."/>
            <person name="Li P."/>
            <person name="You F.M."/>
            <person name="Luo M.C."/>
            <person name="Dvorak J."/>
        </authorList>
    </citation>
    <scope>NUCLEOTIDE SEQUENCE [LARGE SCALE GENOMIC DNA]</scope>
    <source>
        <strain evidence="1">cv. AL8/78</strain>
    </source>
</reference>